<comment type="caution">
    <text evidence="2">The sequence shown here is derived from an EMBL/GenBank/DDBJ whole genome shotgun (WGS) entry which is preliminary data.</text>
</comment>
<keyword evidence="3" id="KW-1185">Reference proteome</keyword>
<gene>
    <name evidence="2" type="ORF">E2C01_093279</name>
</gene>
<reference evidence="2 3" key="1">
    <citation type="submission" date="2019-05" db="EMBL/GenBank/DDBJ databases">
        <title>Another draft genome of Portunus trituberculatus and its Hox gene families provides insights of decapod evolution.</title>
        <authorList>
            <person name="Jeong J.-H."/>
            <person name="Song I."/>
            <person name="Kim S."/>
            <person name="Choi T."/>
            <person name="Kim D."/>
            <person name="Ryu S."/>
            <person name="Kim W."/>
        </authorList>
    </citation>
    <scope>NUCLEOTIDE SEQUENCE [LARGE SCALE GENOMIC DNA]</scope>
    <source>
        <tissue evidence="2">Muscle</tissue>
    </source>
</reference>
<dbReference type="Proteomes" id="UP000324222">
    <property type="component" value="Unassembled WGS sequence"/>
</dbReference>
<feature type="region of interest" description="Disordered" evidence="1">
    <location>
        <begin position="39"/>
        <end position="62"/>
    </location>
</feature>
<dbReference type="EMBL" id="VSRR010112100">
    <property type="protein sequence ID" value="MPC97933.1"/>
    <property type="molecule type" value="Genomic_DNA"/>
</dbReference>
<name>A0A5B7JU22_PORTR</name>
<evidence type="ECO:0000313" key="2">
    <source>
        <dbReference type="EMBL" id="MPC97933.1"/>
    </source>
</evidence>
<proteinExistence type="predicted"/>
<evidence type="ECO:0000313" key="3">
    <source>
        <dbReference type="Proteomes" id="UP000324222"/>
    </source>
</evidence>
<evidence type="ECO:0000256" key="1">
    <source>
        <dbReference type="SAM" id="MobiDB-lite"/>
    </source>
</evidence>
<sequence>MPPRPRKSKKHNTNLYSSSHPLPSLLTPFHLFPATSLSLSLSPSRPPSLPLSLLPYPGRLKG</sequence>
<accession>A0A5B7JU22</accession>
<organism evidence="2 3">
    <name type="scientific">Portunus trituberculatus</name>
    <name type="common">Swimming crab</name>
    <name type="synonym">Neptunus trituberculatus</name>
    <dbReference type="NCBI Taxonomy" id="210409"/>
    <lineage>
        <taxon>Eukaryota</taxon>
        <taxon>Metazoa</taxon>
        <taxon>Ecdysozoa</taxon>
        <taxon>Arthropoda</taxon>
        <taxon>Crustacea</taxon>
        <taxon>Multicrustacea</taxon>
        <taxon>Malacostraca</taxon>
        <taxon>Eumalacostraca</taxon>
        <taxon>Eucarida</taxon>
        <taxon>Decapoda</taxon>
        <taxon>Pleocyemata</taxon>
        <taxon>Brachyura</taxon>
        <taxon>Eubrachyura</taxon>
        <taxon>Portunoidea</taxon>
        <taxon>Portunidae</taxon>
        <taxon>Portuninae</taxon>
        <taxon>Portunus</taxon>
    </lineage>
</organism>
<dbReference type="AlphaFoldDB" id="A0A5B7JU22"/>
<protein>
    <submittedName>
        <fullName evidence="2">Uncharacterized protein</fullName>
    </submittedName>
</protein>